<organism evidence="3 4">
    <name type="scientific">Tautonia sociabilis</name>
    <dbReference type="NCBI Taxonomy" id="2080755"/>
    <lineage>
        <taxon>Bacteria</taxon>
        <taxon>Pseudomonadati</taxon>
        <taxon>Planctomycetota</taxon>
        <taxon>Planctomycetia</taxon>
        <taxon>Isosphaerales</taxon>
        <taxon>Isosphaeraceae</taxon>
        <taxon>Tautonia</taxon>
    </lineage>
</organism>
<dbReference type="SUPFAM" id="SSF53756">
    <property type="entry name" value="UDP-Glycosyltransferase/glycogen phosphorylase"/>
    <property type="match status" value="1"/>
</dbReference>
<evidence type="ECO:0000313" key="3">
    <source>
        <dbReference type="EMBL" id="RUL87267.1"/>
    </source>
</evidence>
<keyword evidence="4" id="KW-1185">Reference proteome</keyword>
<keyword evidence="2 3" id="KW-0808">Transferase</keyword>
<dbReference type="RefSeq" id="WP_126725781.1">
    <property type="nucleotide sequence ID" value="NZ_RYZH01000023.1"/>
</dbReference>
<dbReference type="EMBL" id="RYZH01000023">
    <property type="protein sequence ID" value="RUL87267.1"/>
    <property type="molecule type" value="Genomic_DNA"/>
</dbReference>
<dbReference type="GO" id="GO:0016757">
    <property type="term" value="F:glycosyltransferase activity"/>
    <property type="evidence" value="ECO:0007669"/>
    <property type="project" value="UniProtKB-KW"/>
</dbReference>
<keyword evidence="1" id="KW-0328">Glycosyltransferase</keyword>
<evidence type="ECO:0000256" key="1">
    <source>
        <dbReference type="ARBA" id="ARBA00022676"/>
    </source>
</evidence>
<accession>A0A432MJ67</accession>
<reference evidence="3 4" key="1">
    <citation type="submission" date="2018-12" db="EMBL/GenBank/DDBJ databases">
        <authorList>
            <person name="Toschakov S.V."/>
        </authorList>
    </citation>
    <scope>NUCLEOTIDE SEQUENCE [LARGE SCALE GENOMIC DNA]</scope>
    <source>
        <strain evidence="3 4">GM2012</strain>
    </source>
</reference>
<evidence type="ECO:0000256" key="2">
    <source>
        <dbReference type="ARBA" id="ARBA00022679"/>
    </source>
</evidence>
<protein>
    <submittedName>
        <fullName evidence="3">Glycosyltransferase</fullName>
    </submittedName>
</protein>
<name>A0A432MJ67_9BACT</name>
<sequence>MKALALVDGPDHVCCRYRIRPFGPALARAGWELAIEGIARGTLARRRQLGGAGRYDSVILQRKLLSGWEFDRLRGAARRLVFDFDDAVFWRDSFHPKGQQSRSRWERFARTVRQADAVMAGNDFLAARALLAGASVAAVCRIPTCVDPSAYSIREHGEGDAIRLVWIGSSSTLRGMEARRSLWDRIGREVPGVRLRVICDRKPELGAMPVEFEPWSERTEAAALAGCDAGIAWMPDDLWSRGKCGLKVLQYLAAGLPVVANPVGVHAEMVEPGVSGFLPGSDEAWLDAVSRLAADVSLRRRMGREARARVEREYAVDRWEERVVAAVAGPSATAAARPHLGSVVDAGAMPSGRTGGAAR</sequence>
<dbReference type="Pfam" id="PF13692">
    <property type="entry name" value="Glyco_trans_1_4"/>
    <property type="match status" value="1"/>
</dbReference>
<dbReference type="AlphaFoldDB" id="A0A432MJ67"/>
<comment type="caution">
    <text evidence="3">The sequence shown here is derived from an EMBL/GenBank/DDBJ whole genome shotgun (WGS) entry which is preliminary data.</text>
</comment>
<proteinExistence type="predicted"/>
<dbReference type="CDD" id="cd03801">
    <property type="entry name" value="GT4_PimA-like"/>
    <property type="match status" value="1"/>
</dbReference>
<dbReference type="PANTHER" id="PTHR12526:SF510">
    <property type="entry name" value="D-INOSITOL 3-PHOSPHATE GLYCOSYLTRANSFERASE"/>
    <property type="match status" value="1"/>
</dbReference>
<dbReference type="OrthoDB" id="9815351at2"/>
<dbReference type="Proteomes" id="UP000280296">
    <property type="component" value="Unassembled WGS sequence"/>
</dbReference>
<dbReference type="PANTHER" id="PTHR12526">
    <property type="entry name" value="GLYCOSYLTRANSFERASE"/>
    <property type="match status" value="1"/>
</dbReference>
<evidence type="ECO:0000313" key="4">
    <source>
        <dbReference type="Proteomes" id="UP000280296"/>
    </source>
</evidence>
<gene>
    <name evidence="3" type="ORF">TsocGM_12850</name>
</gene>
<reference evidence="3 4" key="2">
    <citation type="submission" date="2019-01" db="EMBL/GenBank/DDBJ databases">
        <title>Tautonia sociabilis, a novel thermotolerant planctomycete of Isosphaeraceae family, isolated from a 4000 m deep subterranean habitat.</title>
        <authorList>
            <person name="Kovaleva O.L."/>
            <person name="Elcheninov A.G."/>
            <person name="Van Heerden E."/>
            <person name="Toshchakov S.V."/>
            <person name="Novikov A."/>
            <person name="Bonch-Osmolovskaya E.A."/>
            <person name="Kublanov I.V."/>
        </authorList>
    </citation>
    <scope>NUCLEOTIDE SEQUENCE [LARGE SCALE GENOMIC DNA]</scope>
    <source>
        <strain evidence="3 4">GM2012</strain>
    </source>
</reference>
<dbReference type="Gene3D" id="3.40.50.2000">
    <property type="entry name" value="Glycogen Phosphorylase B"/>
    <property type="match status" value="1"/>
</dbReference>